<reference evidence="1" key="1">
    <citation type="submission" date="2020-03" db="EMBL/GenBank/DDBJ databases">
        <title>The deep terrestrial virosphere.</title>
        <authorList>
            <person name="Holmfeldt K."/>
            <person name="Nilsson E."/>
            <person name="Simone D."/>
            <person name="Lopez-Fernandez M."/>
            <person name="Wu X."/>
            <person name="de Brujin I."/>
            <person name="Lundin D."/>
            <person name="Andersson A."/>
            <person name="Bertilsson S."/>
            <person name="Dopson M."/>
        </authorList>
    </citation>
    <scope>NUCLEOTIDE SEQUENCE</scope>
    <source>
        <strain evidence="1">MM415A00329</strain>
    </source>
</reference>
<organism evidence="1">
    <name type="scientific">viral metagenome</name>
    <dbReference type="NCBI Taxonomy" id="1070528"/>
    <lineage>
        <taxon>unclassified sequences</taxon>
        <taxon>metagenomes</taxon>
        <taxon>organismal metagenomes</taxon>
    </lineage>
</organism>
<dbReference type="AlphaFoldDB" id="A0A6M3KMY6"/>
<accession>A0A6M3KMY6</accession>
<dbReference type="EMBL" id="MT142500">
    <property type="protein sequence ID" value="QJA82981.1"/>
    <property type="molecule type" value="Genomic_DNA"/>
</dbReference>
<sequence length="70" mass="7980">MAKIEKLEKLENAIILGNDPYDIYMAIFTALKVIAEKLDDLVNLQKKNKQIESIYIIPSVEVDKNSGEEK</sequence>
<name>A0A6M3KMY6_9ZZZZ</name>
<protein>
    <submittedName>
        <fullName evidence="1">Uncharacterized protein</fullName>
    </submittedName>
</protein>
<gene>
    <name evidence="1" type="ORF">MM415A00329_0035</name>
</gene>
<evidence type="ECO:0000313" key="1">
    <source>
        <dbReference type="EMBL" id="QJA82981.1"/>
    </source>
</evidence>
<proteinExistence type="predicted"/>